<evidence type="ECO:0000313" key="3">
    <source>
        <dbReference type="EMBL" id="SJZ54405.1"/>
    </source>
</evidence>
<gene>
    <name evidence="3" type="ORF">SAMN02745149_01607</name>
</gene>
<dbReference type="EMBL" id="FUWG01000011">
    <property type="protein sequence ID" value="SJZ54405.1"/>
    <property type="molecule type" value="Genomic_DNA"/>
</dbReference>
<dbReference type="InterPro" id="IPR006645">
    <property type="entry name" value="NGN-like_dom"/>
</dbReference>
<evidence type="ECO:0000259" key="2">
    <source>
        <dbReference type="Pfam" id="PF02357"/>
    </source>
</evidence>
<dbReference type="GO" id="GO:0006354">
    <property type="term" value="P:DNA-templated transcription elongation"/>
    <property type="evidence" value="ECO:0007669"/>
    <property type="project" value="InterPro"/>
</dbReference>
<dbReference type="RefSeq" id="WP_078933509.1">
    <property type="nucleotide sequence ID" value="NZ_FUWG01000011.1"/>
</dbReference>
<dbReference type="SUPFAM" id="SSF82679">
    <property type="entry name" value="N-utilization substance G protein NusG, N-terminal domain"/>
    <property type="match status" value="1"/>
</dbReference>
<dbReference type="InterPro" id="IPR014722">
    <property type="entry name" value="Rib_uL2_dom2"/>
</dbReference>
<feature type="domain" description="NusG-like N-terminal" evidence="2">
    <location>
        <begin position="3"/>
        <end position="96"/>
    </location>
</feature>
<reference evidence="3 4" key="1">
    <citation type="submission" date="2017-02" db="EMBL/GenBank/DDBJ databases">
        <authorList>
            <person name="Peterson S.W."/>
        </authorList>
    </citation>
    <scope>NUCLEOTIDE SEQUENCE [LARGE SCALE GENOMIC DNA]</scope>
    <source>
        <strain evidence="3 4">ATCC BAA-908</strain>
    </source>
</reference>
<evidence type="ECO:0000313" key="4">
    <source>
        <dbReference type="Proteomes" id="UP000190423"/>
    </source>
</evidence>
<dbReference type="GeneID" id="78316892"/>
<sequence>MSNFYCIWVRTGFEKQFIEKVQAVFDSFPEEENGKLHCVGKQIRLKSGKEYIDPLFPGYVFWETDNISRIQDIKDEEGFIDFLPHDNGMKPLSAKDTDLVTSFLKYGSVIPVVNVQFDVNDRVVIVDGLFKGMEGFISDVNRSNKRINFAVTLMDGKRILSLSYQEIQKK</sequence>
<dbReference type="STRING" id="261392.SAMN02745149_01607"/>
<evidence type="ECO:0000256" key="1">
    <source>
        <dbReference type="ARBA" id="ARBA00023163"/>
    </source>
</evidence>
<dbReference type="Proteomes" id="UP000190423">
    <property type="component" value="Unassembled WGS sequence"/>
</dbReference>
<dbReference type="AlphaFoldDB" id="A0A1T4LI51"/>
<protein>
    <submittedName>
        <fullName evidence="3">Transcriptional antiterminator NusG</fullName>
    </submittedName>
</protein>
<name>A0A1T4LI51_TREPO</name>
<dbReference type="Gene3D" id="3.30.70.940">
    <property type="entry name" value="NusG, N-terminal domain"/>
    <property type="match status" value="1"/>
</dbReference>
<dbReference type="Pfam" id="PF02357">
    <property type="entry name" value="NusG"/>
    <property type="match status" value="1"/>
</dbReference>
<keyword evidence="4" id="KW-1185">Reference proteome</keyword>
<keyword evidence="1" id="KW-0804">Transcription</keyword>
<accession>A0A1T4LI51</accession>
<organism evidence="3 4">
    <name type="scientific">Treponema porcinum</name>
    <dbReference type="NCBI Taxonomy" id="261392"/>
    <lineage>
        <taxon>Bacteria</taxon>
        <taxon>Pseudomonadati</taxon>
        <taxon>Spirochaetota</taxon>
        <taxon>Spirochaetia</taxon>
        <taxon>Spirochaetales</taxon>
        <taxon>Treponemataceae</taxon>
        <taxon>Treponema</taxon>
    </lineage>
</organism>
<dbReference type="OrthoDB" id="1681764at2"/>
<dbReference type="Gene3D" id="2.30.30.30">
    <property type="match status" value="1"/>
</dbReference>
<proteinExistence type="predicted"/>
<dbReference type="InterPro" id="IPR008991">
    <property type="entry name" value="Translation_prot_SH3-like_sf"/>
</dbReference>
<dbReference type="CDD" id="cd06091">
    <property type="entry name" value="KOW_NusG"/>
    <property type="match status" value="1"/>
</dbReference>
<dbReference type="SUPFAM" id="SSF50104">
    <property type="entry name" value="Translation proteins SH3-like domain"/>
    <property type="match status" value="1"/>
</dbReference>
<dbReference type="InterPro" id="IPR036735">
    <property type="entry name" value="NGN_dom_sf"/>
</dbReference>